<dbReference type="PROSITE" id="PS01074">
    <property type="entry name" value="TERPENE_SYNTHASES"/>
    <property type="match status" value="1"/>
</dbReference>
<feature type="domain" description="Squalene cyclase N-terminal" evidence="6">
    <location>
        <begin position="8"/>
        <end position="275"/>
    </location>
</feature>
<dbReference type="UniPathway" id="UPA00337"/>
<dbReference type="Pfam" id="PF13249">
    <property type="entry name" value="SQHop_cyclase_N"/>
    <property type="match status" value="1"/>
</dbReference>
<dbReference type="NCBIfam" id="TIGR01787">
    <property type="entry name" value="squalene_cyclas"/>
    <property type="match status" value="1"/>
</dbReference>
<dbReference type="SUPFAM" id="SSF48239">
    <property type="entry name" value="Terpenoid cyclases/Protein prenyltransferases"/>
    <property type="match status" value="2"/>
</dbReference>
<keyword evidence="3" id="KW-0677">Repeat</keyword>
<keyword evidence="8" id="KW-1185">Reference proteome</keyword>
<feature type="domain" description="Squalene cyclase C-terminal" evidence="5">
    <location>
        <begin position="296"/>
        <end position="610"/>
    </location>
</feature>
<comment type="pathway">
    <text evidence="1">Secondary metabolite biosynthesis; hopanoid biosynthesis.</text>
</comment>
<dbReference type="AlphaFoldDB" id="A0A6I4VXU1"/>
<dbReference type="PANTHER" id="PTHR11764">
    <property type="entry name" value="TERPENE CYCLASE/MUTASE FAMILY MEMBER"/>
    <property type="match status" value="1"/>
</dbReference>
<evidence type="ECO:0000313" key="7">
    <source>
        <dbReference type="EMBL" id="MXQ54710.1"/>
    </source>
</evidence>
<evidence type="ECO:0000313" key="8">
    <source>
        <dbReference type="Proteomes" id="UP000430692"/>
    </source>
</evidence>
<evidence type="ECO:0000256" key="1">
    <source>
        <dbReference type="ARBA" id="ARBA00004999"/>
    </source>
</evidence>
<evidence type="ECO:0000256" key="4">
    <source>
        <dbReference type="ARBA" id="ARBA00023235"/>
    </source>
</evidence>
<protein>
    <submittedName>
        <fullName evidence="7">Squalene--hopene cyclase</fullName>
    </submittedName>
</protein>
<evidence type="ECO:0000256" key="3">
    <source>
        <dbReference type="ARBA" id="ARBA00022737"/>
    </source>
</evidence>
<evidence type="ECO:0000259" key="5">
    <source>
        <dbReference type="Pfam" id="PF13243"/>
    </source>
</evidence>
<evidence type="ECO:0000259" key="6">
    <source>
        <dbReference type="Pfam" id="PF13249"/>
    </source>
</evidence>
<dbReference type="PANTHER" id="PTHR11764:SF20">
    <property type="entry name" value="LANOSTEROL SYNTHASE"/>
    <property type="match status" value="1"/>
</dbReference>
<comment type="caution">
    <text evidence="7">The sequence shown here is derived from an EMBL/GenBank/DDBJ whole genome shotgun (WGS) entry which is preliminary data.</text>
</comment>
<dbReference type="GO" id="GO:0016866">
    <property type="term" value="F:intramolecular transferase activity"/>
    <property type="evidence" value="ECO:0007669"/>
    <property type="project" value="InterPro"/>
</dbReference>
<dbReference type="GO" id="GO:0005811">
    <property type="term" value="C:lipid droplet"/>
    <property type="evidence" value="ECO:0007669"/>
    <property type="project" value="InterPro"/>
</dbReference>
<reference evidence="7 8" key="1">
    <citation type="submission" date="2019-12" db="EMBL/GenBank/DDBJ databases">
        <title>Whole-genome analyses of novel actinobacteria.</title>
        <authorList>
            <person name="Sahin N."/>
            <person name="Saygin H."/>
        </authorList>
    </citation>
    <scope>NUCLEOTIDE SEQUENCE [LARGE SCALE GENOMIC DNA]</scope>
    <source>
        <strain evidence="7 8">KC615</strain>
    </source>
</reference>
<name>A0A6I4VXU1_9BACL</name>
<dbReference type="InterPro" id="IPR018333">
    <property type="entry name" value="Squalene_cyclase"/>
</dbReference>
<dbReference type="EMBL" id="WUUL01000009">
    <property type="protein sequence ID" value="MXQ54710.1"/>
    <property type="molecule type" value="Genomic_DNA"/>
</dbReference>
<organism evidence="7 8">
    <name type="scientific">Shimazuella alba</name>
    <dbReference type="NCBI Taxonomy" id="2690964"/>
    <lineage>
        <taxon>Bacteria</taxon>
        <taxon>Bacillati</taxon>
        <taxon>Bacillota</taxon>
        <taxon>Bacilli</taxon>
        <taxon>Bacillales</taxon>
        <taxon>Thermoactinomycetaceae</taxon>
        <taxon>Shimazuella</taxon>
    </lineage>
</organism>
<gene>
    <name evidence="7" type="ORF">GSM42_13495</name>
</gene>
<sequence length="615" mass="70573">MEQIELMIDRLSNELINQQKSDGSWRFCFESGIMTDAYMLLLIKILGKKADVIEHMLINRIFSRQNTKGTWNSFPDEKGGNPSATVEACIALLYSNKLNDRRLEKAKKYLSESNQIDQANPLTRTILAIFGHYPWNHLTKLPIEFFLLPTWGPIHFFDFVGYARTHLAPIMLIQDRKFIISLPKHRQVAKWLPKSSTHKKFSQRIKEKIYPFIPHQYLSENVHQRASNWGEKFLLGRIEPDGTLYNYMSSTFLMIIALLALGYPKNHPVIEKAYIGLLSNYFCTLPNGGHVQEANSTVWDTGLTLHALLEAGVNPQHPTIQKGKSYLLLRQHTKFGDWALLHKSVMPGGWGFSDHNTINPDVDDTTVALRVLTSSFEEKQIQKSWNKAVIWLLSMQNRDGGWPAFEKDTGKPWQSFLPDLGSKVWGDPSMADLTGRTLEFLGNYTTYSQQQYVVNKGKNWLIQNQCDDGSWFGRWGVTYIYGTWAALTGLAAIGVKKDHPTIQKGIKWLCSIQQNDGGWGESCYSDQKMKYQKLSFSTPVQTAWALDALISFHDAPTVEINAGIRRLLQLLEQRGEEWKYPVGSGLAGEFYVYYHSYPFVWPLITLSRYYKKYKE</sequence>
<dbReference type="Proteomes" id="UP000430692">
    <property type="component" value="Unassembled WGS sequence"/>
</dbReference>
<accession>A0A6I4VXU1</accession>
<dbReference type="GO" id="GO:0016104">
    <property type="term" value="P:triterpenoid biosynthetic process"/>
    <property type="evidence" value="ECO:0007669"/>
    <property type="project" value="InterPro"/>
</dbReference>
<comment type="similarity">
    <text evidence="2">Belongs to the terpene cyclase/mutase family.</text>
</comment>
<dbReference type="SFLD" id="SFLDG01016">
    <property type="entry name" value="Prenyltransferase_Like_2"/>
    <property type="match status" value="1"/>
</dbReference>
<dbReference type="InterPro" id="IPR002365">
    <property type="entry name" value="Terpene_synthase_CS"/>
</dbReference>
<dbReference type="RefSeq" id="WP_160802064.1">
    <property type="nucleotide sequence ID" value="NZ_WUUL01000009.1"/>
</dbReference>
<evidence type="ECO:0000256" key="2">
    <source>
        <dbReference type="ARBA" id="ARBA00009755"/>
    </source>
</evidence>
<dbReference type="InterPro" id="IPR032697">
    <property type="entry name" value="SQ_cyclase_N"/>
</dbReference>
<dbReference type="Gene3D" id="1.50.10.20">
    <property type="match status" value="2"/>
</dbReference>
<dbReference type="InterPro" id="IPR032696">
    <property type="entry name" value="SQ_cyclase_C"/>
</dbReference>
<dbReference type="Pfam" id="PF13243">
    <property type="entry name" value="SQHop_cyclase_C"/>
    <property type="match status" value="1"/>
</dbReference>
<dbReference type="InterPro" id="IPR008930">
    <property type="entry name" value="Terpenoid_cyclase/PrenylTrfase"/>
</dbReference>
<keyword evidence="4" id="KW-0413">Isomerase</keyword>
<proteinExistence type="inferred from homology"/>